<organism evidence="5 6">
    <name type="scientific">Labrys okinawensis</name>
    <dbReference type="NCBI Taxonomy" id="346911"/>
    <lineage>
        <taxon>Bacteria</taxon>
        <taxon>Pseudomonadati</taxon>
        <taxon>Pseudomonadota</taxon>
        <taxon>Alphaproteobacteria</taxon>
        <taxon>Hyphomicrobiales</taxon>
        <taxon>Xanthobacteraceae</taxon>
        <taxon>Labrys</taxon>
    </lineage>
</organism>
<protein>
    <submittedName>
        <fullName evidence="5">DNA-protecting protein DprA</fullName>
    </submittedName>
</protein>
<gene>
    <name evidence="5" type="primary">dprA</name>
    <name evidence="5" type="ORF">C5L14_23750</name>
</gene>
<dbReference type="Proteomes" id="UP000237682">
    <property type="component" value="Unassembled WGS sequence"/>
</dbReference>
<dbReference type="Pfam" id="PF17782">
    <property type="entry name" value="WHD_DprA"/>
    <property type="match status" value="1"/>
</dbReference>
<feature type="domain" description="DprA winged helix" evidence="4">
    <location>
        <begin position="315"/>
        <end position="374"/>
    </location>
</feature>
<dbReference type="Gene3D" id="1.10.10.10">
    <property type="entry name" value="Winged helix-like DNA-binding domain superfamily/Winged helix DNA-binding domain"/>
    <property type="match status" value="1"/>
</dbReference>
<dbReference type="SUPFAM" id="SSF102405">
    <property type="entry name" value="MCP/YpsA-like"/>
    <property type="match status" value="1"/>
</dbReference>
<dbReference type="NCBIfam" id="TIGR00732">
    <property type="entry name" value="dprA"/>
    <property type="match status" value="1"/>
</dbReference>
<dbReference type="InterPro" id="IPR057666">
    <property type="entry name" value="DrpA_SLOG"/>
</dbReference>
<evidence type="ECO:0000259" key="3">
    <source>
        <dbReference type="Pfam" id="PF02481"/>
    </source>
</evidence>
<feature type="region of interest" description="Disordered" evidence="2">
    <location>
        <begin position="294"/>
        <end position="329"/>
    </location>
</feature>
<sequence length="380" mass="39828">MTSPGSVLPDEEKLDWLRLIRCDGIGPVSFKGLLESHGSARAVIEALPEIARRSGRALKLPSEASLQRELQAMAALGARFVAMGEADYPVSLAAIDSAPPLLAAWGSLAPLSRPMVAIVGARNASALGRRFAAAMASELANAGFTVVSGLARGIDEAAHSATIGNGTVAVVGGGLGNIYPPQHLQLARDIGQAGCVLSEMPFDWVATARDFPKRNRIVSGLSLGVVIIEAAARSGSLITARLALEQGRELMAVPGSPLDPRNEGSNKLLREGAVLVRHAGDVLEALAPLVERPVAPPRRPVQPRFNFEPPSSEAPPTPPFASTGDPDQNRLIAVLGPSPVAMDELVRASGLDARRVQLALLELDMSGRIERHGNGMVSLL</sequence>
<dbReference type="PANTHER" id="PTHR43022:SF1">
    <property type="entry name" value="PROTEIN SMF"/>
    <property type="match status" value="1"/>
</dbReference>
<dbReference type="Pfam" id="PF21102">
    <property type="entry name" value="DprA_N"/>
    <property type="match status" value="1"/>
</dbReference>
<dbReference type="GO" id="GO:0009294">
    <property type="term" value="P:DNA-mediated transformation"/>
    <property type="evidence" value="ECO:0007669"/>
    <property type="project" value="InterPro"/>
</dbReference>
<dbReference type="InterPro" id="IPR036388">
    <property type="entry name" value="WH-like_DNA-bd_sf"/>
</dbReference>
<dbReference type="EMBL" id="PUEJ01000010">
    <property type="protein sequence ID" value="PRH84973.1"/>
    <property type="molecule type" value="Genomic_DNA"/>
</dbReference>
<dbReference type="InterPro" id="IPR003488">
    <property type="entry name" value="DprA"/>
</dbReference>
<reference evidence="5 6" key="1">
    <citation type="submission" date="2018-02" db="EMBL/GenBank/DDBJ databases">
        <title>Whole genome sequencing of endophytic bacterium.</title>
        <authorList>
            <person name="Eedara R."/>
            <person name="Podile A.R."/>
        </authorList>
    </citation>
    <scope>NUCLEOTIDE SEQUENCE [LARGE SCALE GENOMIC DNA]</scope>
    <source>
        <strain evidence="5 6">RP1T</strain>
    </source>
</reference>
<dbReference type="RefSeq" id="WP_105864558.1">
    <property type="nucleotide sequence ID" value="NZ_PUEJ01000010.1"/>
</dbReference>
<dbReference type="AlphaFoldDB" id="A0A2S9Q6I2"/>
<name>A0A2S9Q6I2_9HYPH</name>
<evidence type="ECO:0000259" key="4">
    <source>
        <dbReference type="Pfam" id="PF17782"/>
    </source>
</evidence>
<comment type="caution">
    <text evidence="5">The sequence shown here is derived from an EMBL/GenBank/DDBJ whole genome shotgun (WGS) entry which is preliminary data.</text>
</comment>
<feature type="compositionally biased region" description="Low complexity" evidence="2">
    <location>
        <begin position="302"/>
        <end position="311"/>
    </location>
</feature>
<evidence type="ECO:0000256" key="2">
    <source>
        <dbReference type="SAM" id="MobiDB-lite"/>
    </source>
</evidence>
<dbReference type="Gene3D" id="3.40.50.450">
    <property type="match status" value="1"/>
</dbReference>
<evidence type="ECO:0000313" key="5">
    <source>
        <dbReference type="EMBL" id="PRH84973.1"/>
    </source>
</evidence>
<dbReference type="PANTHER" id="PTHR43022">
    <property type="entry name" value="PROTEIN SMF"/>
    <property type="match status" value="1"/>
</dbReference>
<proteinExistence type="inferred from homology"/>
<accession>A0A2S9Q6I2</accession>
<dbReference type="Pfam" id="PF02481">
    <property type="entry name" value="DNA_processg_A"/>
    <property type="match status" value="1"/>
</dbReference>
<dbReference type="InterPro" id="IPR041614">
    <property type="entry name" value="DprA_WH"/>
</dbReference>
<keyword evidence="6" id="KW-1185">Reference proteome</keyword>
<evidence type="ECO:0000256" key="1">
    <source>
        <dbReference type="ARBA" id="ARBA00006525"/>
    </source>
</evidence>
<feature type="domain" description="Smf/DprA SLOG" evidence="3">
    <location>
        <begin position="80"/>
        <end position="286"/>
    </location>
</feature>
<dbReference type="OrthoDB" id="9785707at2"/>
<evidence type="ECO:0000313" key="6">
    <source>
        <dbReference type="Proteomes" id="UP000237682"/>
    </source>
</evidence>
<comment type="similarity">
    <text evidence="1">Belongs to the DprA/Smf family.</text>
</comment>